<feature type="domain" description="ParB-like N-terminal" evidence="4">
    <location>
        <begin position="29"/>
        <end position="118"/>
    </location>
</feature>
<dbReference type="InterPro" id="IPR050336">
    <property type="entry name" value="Chromosome_partition/occlusion"/>
</dbReference>
<dbReference type="GO" id="GO:0045881">
    <property type="term" value="P:positive regulation of sporulation resulting in formation of a cellular spore"/>
    <property type="evidence" value="ECO:0007669"/>
    <property type="project" value="TreeGrafter"/>
</dbReference>
<dbReference type="FunFam" id="1.10.10.2830:FF:000001">
    <property type="entry name" value="Chromosome partitioning protein ParB"/>
    <property type="match status" value="1"/>
</dbReference>
<dbReference type="SUPFAM" id="SSF109709">
    <property type="entry name" value="KorB DNA-binding domain-like"/>
    <property type="match status" value="1"/>
</dbReference>
<keyword evidence="2" id="KW-0159">Chromosome partition</keyword>
<evidence type="ECO:0000256" key="3">
    <source>
        <dbReference type="ARBA" id="ARBA00023125"/>
    </source>
</evidence>
<dbReference type="CDD" id="cd16393">
    <property type="entry name" value="SPO0J_N"/>
    <property type="match status" value="1"/>
</dbReference>
<proteinExistence type="inferred from homology"/>
<dbReference type="PANTHER" id="PTHR33375:SF1">
    <property type="entry name" value="CHROMOSOME-PARTITIONING PROTEIN PARB-RELATED"/>
    <property type="match status" value="1"/>
</dbReference>
<accession>A0A1F4U6Q5</accession>
<evidence type="ECO:0000256" key="2">
    <source>
        <dbReference type="ARBA" id="ARBA00022829"/>
    </source>
</evidence>
<dbReference type="NCBIfam" id="TIGR00180">
    <property type="entry name" value="parB_part"/>
    <property type="match status" value="1"/>
</dbReference>
<comment type="similarity">
    <text evidence="1">Belongs to the ParB family.</text>
</comment>
<dbReference type="InterPro" id="IPR004437">
    <property type="entry name" value="ParB/RepB/Spo0J"/>
</dbReference>
<evidence type="ECO:0000313" key="5">
    <source>
        <dbReference type="EMBL" id="OGC40648.1"/>
    </source>
</evidence>
<comment type="caution">
    <text evidence="5">The sequence shown here is derived from an EMBL/GenBank/DDBJ whole genome shotgun (WGS) entry which is preliminary data.</text>
</comment>
<gene>
    <name evidence="5" type="ORF">A2438_06510</name>
</gene>
<dbReference type="GO" id="GO:0003677">
    <property type="term" value="F:DNA binding"/>
    <property type="evidence" value="ECO:0007669"/>
    <property type="project" value="UniProtKB-KW"/>
</dbReference>
<keyword evidence="3" id="KW-0238">DNA-binding</keyword>
<dbReference type="PANTHER" id="PTHR33375">
    <property type="entry name" value="CHROMOSOME-PARTITIONING PROTEIN PARB-RELATED"/>
    <property type="match status" value="1"/>
</dbReference>
<dbReference type="Pfam" id="PF17762">
    <property type="entry name" value="HTH_ParB"/>
    <property type="match status" value="1"/>
</dbReference>
<reference evidence="5 6" key="1">
    <citation type="journal article" date="2016" name="Nat. Commun.">
        <title>Thousands of microbial genomes shed light on interconnected biogeochemical processes in an aquifer system.</title>
        <authorList>
            <person name="Anantharaman K."/>
            <person name="Brown C.T."/>
            <person name="Hug L.A."/>
            <person name="Sharon I."/>
            <person name="Castelle C.J."/>
            <person name="Probst A.J."/>
            <person name="Thomas B.C."/>
            <person name="Singh A."/>
            <person name="Wilkins M.J."/>
            <person name="Karaoz U."/>
            <person name="Brodie E.L."/>
            <person name="Williams K.H."/>
            <person name="Hubbard S.S."/>
            <person name="Banfield J.F."/>
        </authorList>
    </citation>
    <scope>NUCLEOTIDE SEQUENCE [LARGE SCALE GENOMIC DNA]</scope>
</reference>
<dbReference type="Proteomes" id="UP000179242">
    <property type="component" value="Unassembled WGS sequence"/>
</dbReference>
<dbReference type="SUPFAM" id="SSF110849">
    <property type="entry name" value="ParB/Sulfiredoxin"/>
    <property type="match status" value="1"/>
</dbReference>
<dbReference type="FunFam" id="3.90.1530.30:FF:000001">
    <property type="entry name" value="Chromosome partitioning protein ParB"/>
    <property type="match status" value="1"/>
</dbReference>
<dbReference type="InterPro" id="IPR036086">
    <property type="entry name" value="ParB/Sulfiredoxin_sf"/>
</dbReference>
<evidence type="ECO:0000256" key="1">
    <source>
        <dbReference type="ARBA" id="ARBA00006295"/>
    </source>
</evidence>
<organism evidence="5 6">
    <name type="scientific">candidate division WOR-1 bacterium RIFOXYC2_FULL_46_14</name>
    <dbReference type="NCBI Taxonomy" id="1802587"/>
    <lineage>
        <taxon>Bacteria</taxon>
        <taxon>Bacillati</taxon>
        <taxon>Saganbacteria</taxon>
    </lineage>
</organism>
<dbReference type="GO" id="GO:0005694">
    <property type="term" value="C:chromosome"/>
    <property type="evidence" value="ECO:0007669"/>
    <property type="project" value="TreeGrafter"/>
</dbReference>
<dbReference type="InterPro" id="IPR041468">
    <property type="entry name" value="HTH_ParB/Spo0J"/>
</dbReference>
<dbReference type="Gene3D" id="3.90.1530.30">
    <property type="match status" value="1"/>
</dbReference>
<dbReference type="EMBL" id="MEUJ01000003">
    <property type="protein sequence ID" value="OGC40648.1"/>
    <property type="molecule type" value="Genomic_DNA"/>
</dbReference>
<dbReference type="Pfam" id="PF02195">
    <property type="entry name" value="ParB_N"/>
    <property type="match status" value="1"/>
</dbReference>
<evidence type="ECO:0000259" key="4">
    <source>
        <dbReference type="SMART" id="SM00470"/>
    </source>
</evidence>
<name>A0A1F4U6Q5_UNCSA</name>
<sequence>MNQPKKGLGKGLDALIPKGTVFTSGRTIVNIDITKIFPNPKQPRTTFNDADLAELAESIKGSGVIQPVLARMNKNGYELVAGERRLRAAKLAGSTTIPAIIKDFSDEESAQLALIENLQRVDLNPVDEADAYNRLSLEFNWSQDEIAKKVGKSRSTVANMMRILDLPGEVLDGLRSGKISAGHARTLLAAPKENQLDLYRQIISSNLTVRDIESVVSPVAAEGKKERKREKKYNIFQDVVDQLMGCLGTKVRIYGSCEKGKIEIDFFSKDDLNRLLDLILKKEVQ</sequence>
<dbReference type="AlphaFoldDB" id="A0A1F4U6Q5"/>
<dbReference type="SMART" id="SM00470">
    <property type="entry name" value="ParB"/>
    <property type="match status" value="1"/>
</dbReference>
<dbReference type="InterPro" id="IPR003115">
    <property type="entry name" value="ParB_N"/>
</dbReference>
<dbReference type="Gene3D" id="1.10.10.2830">
    <property type="match status" value="1"/>
</dbReference>
<evidence type="ECO:0000313" key="6">
    <source>
        <dbReference type="Proteomes" id="UP000179242"/>
    </source>
</evidence>
<protein>
    <recommendedName>
        <fullName evidence="4">ParB-like N-terminal domain-containing protein</fullName>
    </recommendedName>
</protein>
<dbReference type="GO" id="GO:0007059">
    <property type="term" value="P:chromosome segregation"/>
    <property type="evidence" value="ECO:0007669"/>
    <property type="project" value="UniProtKB-KW"/>
</dbReference>